<keyword evidence="8" id="KW-1185">Reference proteome</keyword>
<evidence type="ECO:0000256" key="4">
    <source>
        <dbReference type="ARBA" id="ARBA00023002"/>
    </source>
</evidence>
<dbReference type="PANTHER" id="PTHR43779:SF3">
    <property type="entry name" value="(3R)-3-[(CARBOXYMETHYL)AMINO]FATTY ACID OXYGENASE_DECARBOXYLASE"/>
    <property type="match status" value="1"/>
</dbReference>
<dbReference type="SUPFAM" id="SSF51197">
    <property type="entry name" value="Clavaminate synthase-like"/>
    <property type="match status" value="1"/>
</dbReference>
<proteinExistence type="inferred from homology"/>
<dbReference type="EMBL" id="AAWS01000031">
    <property type="protein sequence ID" value="EAY26667.1"/>
    <property type="molecule type" value="Genomic_DNA"/>
</dbReference>
<dbReference type="OrthoDB" id="581608at2"/>
<evidence type="ECO:0000256" key="1">
    <source>
        <dbReference type="ARBA" id="ARBA00005896"/>
    </source>
</evidence>
<gene>
    <name evidence="7" type="ORF">M23134_02918</name>
</gene>
<dbReference type="InterPro" id="IPR042098">
    <property type="entry name" value="TauD-like_sf"/>
</dbReference>
<name>A1ZSB9_MICM2</name>
<protein>
    <submittedName>
        <fullName evidence="7">Putative dioxygenase</fullName>
        <ecNumber evidence="7">1.-.-.-</ecNumber>
    </submittedName>
</protein>
<dbReference type="InterPro" id="IPR051178">
    <property type="entry name" value="TfdA_dioxygenase"/>
</dbReference>
<dbReference type="Proteomes" id="UP000004095">
    <property type="component" value="Unassembled WGS sequence"/>
</dbReference>
<evidence type="ECO:0000256" key="3">
    <source>
        <dbReference type="ARBA" id="ARBA00022964"/>
    </source>
</evidence>
<keyword evidence="5" id="KW-0408">Iron</keyword>
<sequence>MLTTTPFKIEDAAEGQIGGIISGIDVTKLTHDAPELEEIRQAIYRNKLIVIKGQNMGDNPAEYVEFTRKLGTPQVYFQENYHHPDFPEVFVSSNINKEGEKVGVAGTGKYWHTDCQFEQKPLSFTSITPVVIPNTVRATYYIDMHKVYENLPADLKALVEGATMIHGGNNRYKVQPCDIDKSIQQLIDYMNEIVPPVEHPAVIEHPVNGDKILYMSSGFTMKIKGLTYEENEKAMKALFDFIEQEKHIHTHSWDAGDLIIWDNRYLLHMSSSIPAGEKSKSYRIGIYDNHPFYVGLEK</sequence>
<feature type="domain" description="TauD/TfdA-like" evidence="6">
    <location>
        <begin position="17"/>
        <end position="276"/>
    </location>
</feature>
<accession>A1ZSB9</accession>
<dbReference type="GO" id="GO:0016706">
    <property type="term" value="F:2-oxoglutarate-dependent dioxygenase activity"/>
    <property type="evidence" value="ECO:0007669"/>
    <property type="project" value="UniProtKB-ARBA"/>
</dbReference>
<dbReference type="Pfam" id="PF02668">
    <property type="entry name" value="TauD"/>
    <property type="match status" value="1"/>
</dbReference>
<dbReference type="AlphaFoldDB" id="A1ZSB9"/>
<dbReference type="EC" id="1.-.-.-" evidence="7"/>
<evidence type="ECO:0000313" key="8">
    <source>
        <dbReference type="Proteomes" id="UP000004095"/>
    </source>
</evidence>
<keyword evidence="4 7" id="KW-0560">Oxidoreductase</keyword>
<dbReference type="GO" id="GO:0046872">
    <property type="term" value="F:metal ion binding"/>
    <property type="evidence" value="ECO:0007669"/>
    <property type="project" value="UniProtKB-KW"/>
</dbReference>
<dbReference type="RefSeq" id="WP_002700398.1">
    <property type="nucleotide sequence ID" value="NZ_AAWS01000031.1"/>
</dbReference>
<dbReference type="InterPro" id="IPR003819">
    <property type="entry name" value="TauD/TfdA-like"/>
</dbReference>
<keyword evidence="3 7" id="KW-0223">Dioxygenase</keyword>
<evidence type="ECO:0000256" key="5">
    <source>
        <dbReference type="ARBA" id="ARBA00023004"/>
    </source>
</evidence>
<comment type="similarity">
    <text evidence="1">Belongs to the TfdA dioxygenase family.</text>
</comment>
<keyword evidence="2" id="KW-0479">Metal-binding</keyword>
<dbReference type="eggNOG" id="COG2175">
    <property type="taxonomic scope" value="Bacteria"/>
</dbReference>
<organism evidence="7 8">
    <name type="scientific">Microscilla marina ATCC 23134</name>
    <dbReference type="NCBI Taxonomy" id="313606"/>
    <lineage>
        <taxon>Bacteria</taxon>
        <taxon>Pseudomonadati</taxon>
        <taxon>Bacteroidota</taxon>
        <taxon>Cytophagia</taxon>
        <taxon>Cytophagales</taxon>
        <taxon>Microscillaceae</taxon>
        <taxon>Microscilla</taxon>
    </lineage>
</organism>
<evidence type="ECO:0000259" key="6">
    <source>
        <dbReference type="Pfam" id="PF02668"/>
    </source>
</evidence>
<dbReference type="PANTHER" id="PTHR43779">
    <property type="entry name" value="DIOXYGENASE RV0097-RELATED"/>
    <property type="match status" value="1"/>
</dbReference>
<reference evidence="7 8" key="1">
    <citation type="submission" date="2007-01" db="EMBL/GenBank/DDBJ databases">
        <authorList>
            <person name="Haygood M."/>
            <person name="Podell S."/>
            <person name="Anderson C."/>
            <person name="Hopkinson B."/>
            <person name="Roe K."/>
            <person name="Barbeau K."/>
            <person name="Gaasterland T."/>
            <person name="Ferriera S."/>
            <person name="Johnson J."/>
            <person name="Kravitz S."/>
            <person name="Beeson K."/>
            <person name="Sutton G."/>
            <person name="Rogers Y.-H."/>
            <person name="Friedman R."/>
            <person name="Frazier M."/>
            <person name="Venter J.C."/>
        </authorList>
    </citation>
    <scope>NUCLEOTIDE SEQUENCE [LARGE SCALE GENOMIC DNA]</scope>
    <source>
        <strain evidence="7 8">ATCC 23134</strain>
    </source>
</reference>
<comment type="caution">
    <text evidence="7">The sequence shown here is derived from an EMBL/GenBank/DDBJ whole genome shotgun (WGS) entry which is preliminary data.</text>
</comment>
<dbReference type="Gene3D" id="3.60.130.10">
    <property type="entry name" value="Clavaminate synthase-like"/>
    <property type="match status" value="1"/>
</dbReference>
<evidence type="ECO:0000313" key="7">
    <source>
        <dbReference type="EMBL" id="EAY26667.1"/>
    </source>
</evidence>
<evidence type="ECO:0000256" key="2">
    <source>
        <dbReference type="ARBA" id="ARBA00022723"/>
    </source>
</evidence>